<name>A0A8S9U2M7_PHYIN</name>
<organism evidence="2 4">
    <name type="scientific">Phytophthora infestans</name>
    <name type="common">Potato late blight agent</name>
    <name type="synonym">Botrytis infestans</name>
    <dbReference type="NCBI Taxonomy" id="4787"/>
    <lineage>
        <taxon>Eukaryota</taxon>
        <taxon>Sar</taxon>
        <taxon>Stramenopiles</taxon>
        <taxon>Oomycota</taxon>
        <taxon>Peronosporomycetes</taxon>
        <taxon>Peronosporales</taxon>
        <taxon>Peronosporaceae</taxon>
        <taxon>Phytophthora</taxon>
    </lineage>
</organism>
<dbReference type="AlphaFoldDB" id="A0A8S9U2M7"/>
<evidence type="ECO:0000313" key="4">
    <source>
        <dbReference type="Proteomes" id="UP000704712"/>
    </source>
</evidence>
<reference evidence="2" key="1">
    <citation type="submission" date="2020-03" db="EMBL/GenBank/DDBJ databases">
        <title>Hybrid Assembly of Korean Phytophthora infestans isolates.</title>
        <authorList>
            <person name="Prokchorchik M."/>
            <person name="Lee Y."/>
            <person name="Seo J."/>
            <person name="Cho J.-H."/>
            <person name="Park Y.-E."/>
            <person name="Jang D.-C."/>
            <person name="Im J.-S."/>
            <person name="Choi J.-G."/>
            <person name="Park H.-J."/>
            <person name="Lee G.-B."/>
            <person name="Lee Y.-G."/>
            <person name="Hong S.-Y."/>
            <person name="Cho K."/>
            <person name="Sohn K.H."/>
        </authorList>
    </citation>
    <scope>NUCLEOTIDE SEQUENCE</scope>
    <source>
        <strain evidence="2">KR_2_A2</strain>
    </source>
</reference>
<accession>A0A8S9U2M7</accession>
<protein>
    <submittedName>
        <fullName evidence="2">Uncharacterized protein</fullName>
    </submittedName>
</protein>
<dbReference type="EMBL" id="JAACNO010001910">
    <property type="protein sequence ID" value="KAF4136702.1"/>
    <property type="molecule type" value="Genomic_DNA"/>
</dbReference>
<evidence type="ECO:0000313" key="3">
    <source>
        <dbReference type="EMBL" id="KAF4136702.1"/>
    </source>
</evidence>
<sequence length="61" mass="6372">MGGYAGGPSRPHNRSEEGVAPVGVSKYEFRANERANRKSEQGGEVRSNPSQVSALAGLVTA</sequence>
<evidence type="ECO:0000256" key="1">
    <source>
        <dbReference type="SAM" id="MobiDB-lite"/>
    </source>
</evidence>
<gene>
    <name evidence="3" type="ORF">GN958_ATG14103</name>
    <name evidence="2" type="ORF">GN958_ATG16878</name>
</gene>
<evidence type="ECO:0000313" key="2">
    <source>
        <dbReference type="EMBL" id="KAF4133932.1"/>
    </source>
</evidence>
<feature type="compositionally biased region" description="Basic and acidic residues" evidence="1">
    <location>
        <begin position="27"/>
        <end position="43"/>
    </location>
</feature>
<comment type="caution">
    <text evidence="2">The sequence shown here is derived from an EMBL/GenBank/DDBJ whole genome shotgun (WGS) entry which is preliminary data.</text>
</comment>
<proteinExistence type="predicted"/>
<feature type="region of interest" description="Disordered" evidence="1">
    <location>
        <begin position="1"/>
        <end position="61"/>
    </location>
</feature>
<dbReference type="EMBL" id="JAACNO010002356">
    <property type="protein sequence ID" value="KAF4133932.1"/>
    <property type="molecule type" value="Genomic_DNA"/>
</dbReference>
<dbReference type="Proteomes" id="UP000704712">
    <property type="component" value="Unassembled WGS sequence"/>
</dbReference>